<proteinExistence type="predicted"/>
<accession>A0A072N0D9</accession>
<name>A0A072N0D9_9GAMM</name>
<comment type="caution">
    <text evidence="2">The sequence shown here is derived from an EMBL/GenBank/DDBJ whole genome shotgun (WGS) entry which is preliminary data.</text>
</comment>
<feature type="domain" description="HD" evidence="1">
    <location>
        <begin position="37"/>
        <end position="134"/>
    </location>
</feature>
<keyword evidence="3" id="KW-1185">Reference proteome</keyword>
<dbReference type="PATRIC" id="fig|1137280.3.peg.1969"/>
<sequence>MVSQQPVPDFHTNVSRIDGILEPWRETIGGDFQGYRNHVIRMATVSLMLSPCNSDDQKKLEIAACFHDIGLWTAGTLDYLEPSLPPAEEYLKAHGHADWVPEVSQMILQHHKLTPVADGQSRLVEVFRRADLVDVSKGVVRFGLGRGEISQLKKAFPNAGFHAMLMRRTGRWLLKHPLNPLPMMKW</sequence>
<evidence type="ECO:0000313" key="3">
    <source>
        <dbReference type="Proteomes" id="UP000035057"/>
    </source>
</evidence>
<dbReference type="Gene3D" id="1.10.3210.10">
    <property type="entry name" value="Hypothetical protein af1432"/>
    <property type="match status" value="1"/>
</dbReference>
<dbReference type="AlphaFoldDB" id="A0A072N0D9"/>
<reference evidence="2 3" key="1">
    <citation type="submission" date="2012-12" db="EMBL/GenBank/DDBJ databases">
        <title>Genome assembly of Marinobacter sp. AK21.</title>
        <authorList>
            <person name="Khatri I."/>
            <person name="Kumar R."/>
            <person name="Vaidya B."/>
            <person name="Subramanian S."/>
            <person name="Pinnaka A."/>
        </authorList>
    </citation>
    <scope>NUCLEOTIDE SEQUENCE [LARGE SCALE GENOMIC DNA]</scope>
    <source>
        <strain evidence="2 3">AK21</strain>
    </source>
</reference>
<dbReference type="InterPro" id="IPR006674">
    <property type="entry name" value="HD_domain"/>
</dbReference>
<dbReference type="SUPFAM" id="SSF109604">
    <property type="entry name" value="HD-domain/PDEase-like"/>
    <property type="match status" value="1"/>
</dbReference>
<evidence type="ECO:0000313" key="2">
    <source>
        <dbReference type="EMBL" id="KEF31001.1"/>
    </source>
</evidence>
<protein>
    <recommendedName>
        <fullName evidence="1">HD domain-containing protein</fullName>
    </recommendedName>
</protein>
<gene>
    <name evidence="2" type="ORF">D777_02154</name>
</gene>
<dbReference type="OrthoDB" id="459260at2"/>
<dbReference type="Proteomes" id="UP000035057">
    <property type="component" value="Unassembled WGS sequence"/>
</dbReference>
<dbReference type="Pfam" id="PF01966">
    <property type="entry name" value="HD"/>
    <property type="match status" value="1"/>
</dbReference>
<dbReference type="EMBL" id="ANIE01000006">
    <property type="protein sequence ID" value="KEF31001.1"/>
    <property type="molecule type" value="Genomic_DNA"/>
</dbReference>
<evidence type="ECO:0000259" key="1">
    <source>
        <dbReference type="Pfam" id="PF01966"/>
    </source>
</evidence>
<organism evidence="2 3">
    <name type="scientific">Marinobacter nitratireducens</name>
    <dbReference type="NCBI Taxonomy" id="1137280"/>
    <lineage>
        <taxon>Bacteria</taxon>
        <taxon>Pseudomonadati</taxon>
        <taxon>Pseudomonadota</taxon>
        <taxon>Gammaproteobacteria</taxon>
        <taxon>Pseudomonadales</taxon>
        <taxon>Marinobacteraceae</taxon>
        <taxon>Marinobacter</taxon>
    </lineage>
</organism>
<dbReference type="STRING" id="1137280.D777_02154"/>